<dbReference type="Pfam" id="PF04616">
    <property type="entry name" value="Glyco_hydro_43"/>
    <property type="match status" value="1"/>
</dbReference>
<dbReference type="SUPFAM" id="SSF75005">
    <property type="entry name" value="Arabinanase/levansucrase/invertase"/>
    <property type="match status" value="1"/>
</dbReference>
<organism evidence="7 8">
    <name type="scientific">Flavobacterium hydrophilum</name>
    <dbReference type="NCBI Taxonomy" id="2211445"/>
    <lineage>
        <taxon>Bacteria</taxon>
        <taxon>Pseudomonadati</taxon>
        <taxon>Bacteroidota</taxon>
        <taxon>Flavobacteriia</taxon>
        <taxon>Flavobacteriales</taxon>
        <taxon>Flavobacteriaceae</taxon>
        <taxon>Flavobacterium</taxon>
    </lineage>
</organism>
<keyword evidence="6" id="KW-0732">Signal</keyword>
<dbReference type="GO" id="GO:0004553">
    <property type="term" value="F:hydrolase activity, hydrolyzing O-glycosyl compounds"/>
    <property type="evidence" value="ECO:0007669"/>
    <property type="project" value="InterPro"/>
</dbReference>
<evidence type="ECO:0000256" key="4">
    <source>
        <dbReference type="ARBA" id="ARBA00023295"/>
    </source>
</evidence>
<comment type="similarity">
    <text evidence="2 5">Belongs to the glycosyl hydrolase 43 family.</text>
</comment>
<feature type="chain" id="PRO_5016106746" evidence="6">
    <location>
        <begin position="25"/>
        <end position="339"/>
    </location>
</feature>
<evidence type="ECO:0000256" key="2">
    <source>
        <dbReference type="ARBA" id="ARBA00009865"/>
    </source>
</evidence>
<reference evidence="7 8" key="1">
    <citation type="submission" date="2018-05" db="EMBL/GenBank/DDBJ databases">
        <title>Flavobacterium sp. strain IMCC34758, incomplete genome.</title>
        <authorList>
            <person name="Joung Y."/>
        </authorList>
    </citation>
    <scope>NUCLEOTIDE SEQUENCE [LARGE SCALE GENOMIC DNA]</scope>
    <source>
        <strain evidence="7 8">IMCC34758</strain>
    </source>
</reference>
<proteinExistence type="inferred from homology"/>
<comment type="caution">
    <text evidence="7">The sequence shown here is derived from an EMBL/GenBank/DDBJ whole genome shotgun (WGS) entry which is preliminary data.</text>
</comment>
<dbReference type="PANTHER" id="PTHR43301:SF3">
    <property type="entry name" value="ARABINAN ENDO-1,5-ALPHA-L-ARABINOSIDASE A-RELATED"/>
    <property type="match status" value="1"/>
</dbReference>
<evidence type="ECO:0000256" key="1">
    <source>
        <dbReference type="ARBA" id="ARBA00004834"/>
    </source>
</evidence>
<dbReference type="Gene3D" id="2.115.10.20">
    <property type="entry name" value="Glycosyl hydrolase domain, family 43"/>
    <property type="match status" value="1"/>
</dbReference>
<protein>
    <submittedName>
        <fullName evidence="7">Glycosyl hydrolase</fullName>
    </submittedName>
</protein>
<dbReference type="EMBL" id="QJHL01000001">
    <property type="protein sequence ID" value="PXY46608.1"/>
    <property type="molecule type" value="Genomic_DNA"/>
</dbReference>
<accession>A0A2V4C5J6</accession>
<dbReference type="GO" id="GO:0005975">
    <property type="term" value="P:carbohydrate metabolic process"/>
    <property type="evidence" value="ECO:0007669"/>
    <property type="project" value="InterPro"/>
</dbReference>
<dbReference type="RefSeq" id="WP_110345615.1">
    <property type="nucleotide sequence ID" value="NZ_QJHL01000001.1"/>
</dbReference>
<dbReference type="AlphaFoldDB" id="A0A2V4C5J6"/>
<dbReference type="OrthoDB" id="9759709at2"/>
<sequence>MKFNLIKFTKIILLLLLFCLPVLGQNVSQKGNDEIADKPLYRDPIFDGAADPTIIWSSKDKKWLMFYTNRRANIGGNGVSWVHGTPIGIAESEDGAHWKYKTNCNIGYSIKDVTYWAPEVIKHKNKYHMYLTIVPGIFEDWKHPRYIVHLTSKNLVDWKFESQLKLASERCIDASVFQLPDGNWRMYYNNENDGKSIYYADSKDLYHWTDSGKKVVKDRGEGPKIFSWKGKNWMITDPWKGLAVFSSDDFINWKRQEKNILQIPGTGEDDKVIGGHADVIVNDDKAYVFYFTHPGRTPENKGIDNFETRRSSIQVAELEYNNGEIFCDRDKRVHINLKH</sequence>
<dbReference type="PANTHER" id="PTHR43301">
    <property type="entry name" value="ARABINAN ENDO-1,5-ALPHA-L-ARABINOSIDASE"/>
    <property type="match status" value="1"/>
</dbReference>
<keyword evidence="4 5" id="KW-0326">Glycosidase</keyword>
<feature type="signal peptide" evidence="6">
    <location>
        <begin position="1"/>
        <end position="24"/>
    </location>
</feature>
<evidence type="ECO:0000256" key="6">
    <source>
        <dbReference type="SAM" id="SignalP"/>
    </source>
</evidence>
<dbReference type="InterPro" id="IPR006710">
    <property type="entry name" value="Glyco_hydro_43"/>
</dbReference>
<name>A0A2V4C5J6_9FLAO</name>
<evidence type="ECO:0000256" key="3">
    <source>
        <dbReference type="ARBA" id="ARBA00022801"/>
    </source>
</evidence>
<evidence type="ECO:0000256" key="5">
    <source>
        <dbReference type="RuleBase" id="RU361187"/>
    </source>
</evidence>
<dbReference type="CDD" id="cd08984">
    <property type="entry name" value="GH43-like"/>
    <property type="match status" value="1"/>
</dbReference>
<dbReference type="Proteomes" id="UP000247681">
    <property type="component" value="Unassembled WGS sequence"/>
</dbReference>
<evidence type="ECO:0000313" key="7">
    <source>
        <dbReference type="EMBL" id="PXY46608.1"/>
    </source>
</evidence>
<dbReference type="InterPro" id="IPR023296">
    <property type="entry name" value="Glyco_hydro_beta-prop_sf"/>
</dbReference>
<evidence type="ECO:0000313" key="8">
    <source>
        <dbReference type="Proteomes" id="UP000247681"/>
    </source>
</evidence>
<gene>
    <name evidence="7" type="ORF">DMB68_05440</name>
</gene>
<keyword evidence="3 5" id="KW-0378">Hydrolase</keyword>
<keyword evidence="8" id="KW-1185">Reference proteome</keyword>
<dbReference type="InterPro" id="IPR050727">
    <property type="entry name" value="GH43_arabinanases"/>
</dbReference>
<comment type="pathway">
    <text evidence="1">Glycan metabolism; L-arabinan degradation.</text>
</comment>